<dbReference type="EMBL" id="CABN01000160">
    <property type="protein sequence ID" value="CBI00658.1"/>
    <property type="molecule type" value="Genomic_DNA"/>
</dbReference>
<sequence>MPEHILLKRGPLTDEEWAIMKQHPIVGERICSPLKSFRLVLPVIRHHHEKMDGSGYPDGLKGEQIPITVRILQIVDIYDALTTERPYRKALPPEEAFSIMRAEAERGWWDASVLDEFEAMVLGYTLLQPARSGRE</sequence>
<proteinExistence type="predicted"/>
<dbReference type="InterPro" id="IPR037522">
    <property type="entry name" value="HD_GYP_dom"/>
</dbReference>
<dbReference type="Pfam" id="PF13487">
    <property type="entry name" value="HD_5"/>
    <property type="match status" value="1"/>
</dbReference>
<dbReference type="PROSITE" id="PS51832">
    <property type="entry name" value="HD_GYP"/>
    <property type="match status" value="1"/>
</dbReference>
<evidence type="ECO:0000259" key="1">
    <source>
        <dbReference type="PROSITE" id="PS51832"/>
    </source>
</evidence>
<dbReference type="PANTHER" id="PTHR43155:SF2">
    <property type="entry name" value="CYCLIC DI-GMP PHOSPHODIESTERASE PA4108"/>
    <property type="match status" value="1"/>
</dbReference>
<dbReference type="Gene3D" id="1.10.3210.10">
    <property type="entry name" value="Hypothetical protein af1432"/>
    <property type="match status" value="1"/>
</dbReference>
<dbReference type="PANTHER" id="PTHR43155">
    <property type="entry name" value="CYCLIC DI-GMP PHOSPHODIESTERASE PA4108-RELATED"/>
    <property type="match status" value="1"/>
</dbReference>
<dbReference type="SUPFAM" id="SSF109604">
    <property type="entry name" value="HD-domain/PDEase-like"/>
    <property type="match status" value="1"/>
</dbReference>
<feature type="domain" description="HD-GYP" evidence="1">
    <location>
        <begin position="1"/>
        <end position="133"/>
    </location>
</feature>
<gene>
    <name evidence="2" type="ORF">CARN3_0211</name>
</gene>
<protein>
    <submittedName>
        <fullName evidence="2">Putative metal-dependent phosphohydrolase</fullName>
    </submittedName>
</protein>
<dbReference type="CDD" id="cd00077">
    <property type="entry name" value="HDc"/>
    <property type="match status" value="1"/>
</dbReference>
<dbReference type="InterPro" id="IPR003607">
    <property type="entry name" value="HD/PDEase_dom"/>
</dbReference>
<accession>E6Q0E9</accession>
<organism evidence="2">
    <name type="scientific">mine drainage metagenome</name>
    <dbReference type="NCBI Taxonomy" id="410659"/>
    <lineage>
        <taxon>unclassified sequences</taxon>
        <taxon>metagenomes</taxon>
        <taxon>ecological metagenomes</taxon>
    </lineage>
</organism>
<evidence type="ECO:0000313" key="2">
    <source>
        <dbReference type="EMBL" id="CBI00658.1"/>
    </source>
</evidence>
<reference evidence="2" key="1">
    <citation type="submission" date="2009-10" db="EMBL/GenBank/DDBJ databases">
        <title>Diversity of trophic interactions inside an arsenic-rich microbial ecosystem.</title>
        <authorList>
            <person name="Bertin P.N."/>
            <person name="Heinrich-Salmeron A."/>
            <person name="Pelletier E."/>
            <person name="Goulhen-Chollet F."/>
            <person name="Arsene-Ploetze F."/>
            <person name="Gallien S."/>
            <person name="Calteau A."/>
            <person name="Vallenet D."/>
            <person name="Casiot C."/>
            <person name="Chane-Woon-Ming B."/>
            <person name="Giloteaux L."/>
            <person name="Barakat M."/>
            <person name="Bonnefoy V."/>
            <person name="Bruneel O."/>
            <person name="Chandler M."/>
            <person name="Cleiss J."/>
            <person name="Duran R."/>
            <person name="Elbaz-Poulichet F."/>
            <person name="Fonknechten N."/>
            <person name="Lauga B."/>
            <person name="Mornico D."/>
            <person name="Ortet P."/>
            <person name="Schaeffer C."/>
            <person name="Siguier P."/>
            <person name="Alexander Thil Smith A."/>
            <person name="Van Dorsselaer A."/>
            <person name="Weissenbach J."/>
            <person name="Medigue C."/>
            <person name="Le Paslier D."/>
        </authorList>
    </citation>
    <scope>NUCLEOTIDE SEQUENCE</scope>
</reference>
<comment type="caution">
    <text evidence="2">The sequence shown here is derived from an EMBL/GenBank/DDBJ whole genome shotgun (WGS) entry which is preliminary data.</text>
</comment>
<dbReference type="GO" id="GO:0016787">
    <property type="term" value="F:hydrolase activity"/>
    <property type="evidence" value="ECO:0007669"/>
    <property type="project" value="UniProtKB-KW"/>
</dbReference>
<keyword evidence="2" id="KW-0378">Hydrolase</keyword>
<name>E6Q0E9_9ZZZZ</name>
<dbReference type="AlphaFoldDB" id="E6Q0E9"/>